<dbReference type="Proteomes" id="UP000838160">
    <property type="component" value="Unassembled WGS sequence"/>
</dbReference>
<accession>A0ABN8DIH7</accession>
<proteinExistence type="predicted"/>
<evidence type="ECO:0000256" key="3">
    <source>
        <dbReference type="ARBA" id="ARBA00022840"/>
    </source>
</evidence>
<keyword evidence="7" id="KW-1185">Reference proteome</keyword>
<protein>
    <submittedName>
        <fullName evidence="6">ABC transporter ATP-binding protein YheS</fullName>
    </submittedName>
</protein>
<feature type="region of interest" description="Disordered" evidence="4">
    <location>
        <begin position="517"/>
        <end position="542"/>
    </location>
</feature>
<name>A0ABN8DIH7_9VIBR</name>
<evidence type="ECO:0000256" key="2">
    <source>
        <dbReference type="ARBA" id="ARBA00022741"/>
    </source>
</evidence>
<keyword evidence="1" id="KW-0677">Repeat</keyword>
<dbReference type="InterPro" id="IPR050611">
    <property type="entry name" value="ABCF"/>
</dbReference>
<dbReference type="InterPro" id="IPR003439">
    <property type="entry name" value="ABC_transporter-like_ATP-bd"/>
</dbReference>
<dbReference type="PROSITE" id="PS00211">
    <property type="entry name" value="ABC_TRANSPORTER_1"/>
    <property type="match status" value="2"/>
</dbReference>
<organism evidence="6 7">
    <name type="scientific">Vibrio hippocampi</name>
    <dbReference type="NCBI Taxonomy" id="654686"/>
    <lineage>
        <taxon>Bacteria</taxon>
        <taxon>Pseudomonadati</taxon>
        <taxon>Pseudomonadota</taxon>
        <taxon>Gammaproteobacteria</taxon>
        <taxon>Vibrionales</taxon>
        <taxon>Vibrionaceae</taxon>
        <taxon>Vibrio</taxon>
    </lineage>
</organism>
<sequence>MSTYLTAQSLTLSYTSSALFKALNLTVNRGNKIGLIGHNGCGKSSLLKVLDGQYEPSEGHIAKSKQCLISYVEQHIPCELQTKTILDTLAETLTEDDDWRAKLLLSELGFSETDWQLSVNKCSGGQQMRLLLARAIINEPDLLLLDEPSNHLDLPSLMWLEQFLSQWRGAFVLVSHDQTLLDSVTDTTWIMRDQSLHHFALPCSQARDALKEKDEQDKARHLSEQKEIDRIEKSAKRLALWGKVYDNEDLARKAKTMLSRKERLEQEQTELSEGAPWYLKLQGEALPANRLVEISPFAVKPAQSRSTLFDMAEMRIKSGDRIAILGSNGCGKSTLLNFLHRLYLGKQAEETSPLESSKCPVTFHDRCRLGYYDQSLEQLDDHDTLADALSQFASISDEQSKRALISAGFSYIRHGQKVLSLSGGERARLLFVGLTLARYHLLFLDEPTNHLDMEGKEELVETLNEFEGATILVSHDRSLVEQSCNRFWLIQNGQLTEYLTAEEVYLNITKQPDCLATNPLPTVETSLPDSNQPQSREEHLLSREEQQLSGEEQLLSGEEQLLERLIELESFLEDDRQRKPKHQKPNLQKQWQEEIDHISRQL</sequence>
<feature type="compositionally biased region" description="Polar residues" evidence="4">
    <location>
        <begin position="519"/>
        <end position="534"/>
    </location>
</feature>
<evidence type="ECO:0000256" key="1">
    <source>
        <dbReference type="ARBA" id="ARBA00022737"/>
    </source>
</evidence>
<dbReference type="Pfam" id="PF00005">
    <property type="entry name" value="ABC_tran"/>
    <property type="match status" value="2"/>
</dbReference>
<dbReference type="RefSeq" id="WP_237485762.1">
    <property type="nucleotide sequence ID" value="NZ_CAKLCM010000003.1"/>
</dbReference>
<dbReference type="EMBL" id="CAKLCM010000003">
    <property type="protein sequence ID" value="CAH0528867.1"/>
    <property type="molecule type" value="Genomic_DNA"/>
</dbReference>
<gene>
    <name evidence="6" type="primary">yheS_2</name>
    <name evidence="6" type="ORF">VHP8226_02895</name>
</gene>
<dbReference type="SMART" id="SM00382">
    <property type="entry name" value="AAA"/>
    <property type="match status" value="2"/>
</dbReference>
<evidence type="ECO:0000259" key="5">
    <source>
        <dbReference type="PROSITE" id="PS50893"/>
    </source>
</evidence>
<keyword evidence="3 6" id="KW-0067">ATP-binding</keyword>
<feature type="domain" description="ABC transporter" evidence="5">
    <location>
        <begin position="289"/>
        <end position="517"/>
    </location>
</feature>
<feature type="domain" description="ABC transporter" evidence="5">
    <location>
        <begin position="5"/>
        <end position="218"/>
    </location>
</feature>
<dbReference type="SUPFAM" id="SSF52540">
    <property type="entry name" value="P-loop containing nucleoside triphosphate hydrolases"/>
    <property type="match status" value="2"/>
</dbReference>
<keyword evidence="2" id="KW-0547">Nucleotide-binding</keyword>
<evidence type="ECO:0000256" key="4">
    <source>
        <dbReference type="SAM" id="MobiDB-lite"/>
    </source>
</evidence>
<reference evidence="6" key="1">
    <citation type="submission" date="2021-12" db="EMBL/GenBank/DDBJ databases">
        <authorList>
            <person name="Rodrigo-Torres L."/>
            <person name="Arahal R. D."/>
            <person name="Lucena T."/>
        </authorList>
    </citation>
    <scope>NUCLEOTIDE SEQUENCE</scope>
    <source>
        <strain evidence="6">CECT 8226</strain>
    </source>
</reference>
<dbReference type="InterPro" id="IPR027417">
    <property type="entry name" value="P-loop_NTPase"/>
</dbReference>
<dbReference type="InterPro" id="IPR017871">
    <property type="entry name" value="ABC_transporter-like_CS"/>
</dbReference>
<dbReference type="InterPro" id="IPR003593">
    <property type="entry name" value="AAA+_ATPase"/>
</dbReference>
<dbReference type="CDD" id="cd03221">
    <property type="entry name" value="ABCF_EF-3"/>
    <property type="match status" value="2"/>
</dbReference>
<comment type="caution">
    <text evidence="6">The sequence shown here is derived from an EMBL/GenBank/DDBJ whole genome shotgun (WGS) entry which is preliminary data.</text>
</comment>
<feature type="region of interest" description="Disordered" evidence="4">
    <location>
        <begin position="575"/>
        <end position="602"/>
    </location>
</feature>
<dbReference type="PANTHER" id="PTHR19211">
    <property type="entry name" value="ATP-BINDING TRANSPORT PROTEIN-RELATED"/>
    <property type="match status" value="1"/>
</dbReference>
<dbReference type="GO" id="GO:0005524">
    <property type="term" value="F:ATP binding"/>
    <property type="evidence" value="ECO:0007669"/>
    <property type="project" value="UniProtKB-KW"/>
</dbReference>
<evidence type="ECO:0000313" key="6">
    <source>
        <dbReference type="EMBL" id="CAH0528867.1"/>
    </source>
</evidence>
<dbReference type="PANTHER" id="PTHR19211:SF14">
    <property type="entry name" value="ATP-BINDING CASSETTE SUB-FAMILY F MEMBER 1"/>
    <property type="match status" value="1"/>
</dbReference>
<dbReference type="Gene3D" id="3.40.50.300">
    <property type="entry name" value="P-loop containing nucleotide triphosphate hydrolases"/>
    <property type="match status" value="2"/>
</dbReference>
<feature type="compositionally biased region" description="Basic and acidic residues" evidence="4">
    <location>
        <begin position="591"/>
        <end position="602"/>
    </location>
</feature>
<evidence type="ECO:0000313" key="7">
    <source>
        <dbReference type="Proteomes" id="UP000838160"/>
    </source>
</evidence>
<dbReference type="PROSITE" id="PS50893">
    <property type="entry name" value="ABC_TRANSPORTER_2"/>
    <property type="match status" value="2"/>
</dbReference>